<dbReference type="AlphaFoldDB" id="A0A8A1LXD9"/>
<reference evidence="2" key="1">
    <citation type="submission" date="2021-01" db="EMBL/GenBank/DDBJ databases">
        <title>Chromosome-level genome assembly of a human fungal pathogen reveals clustering of transcriptionally co-regulated genes.</title>
        <authorList>
            <person name="Voorhies M."/>
            <person name="Cohen S."/>
            <person name="Shea T.P."/>
            <person name="Petrus S."/>
            <person name="Munoz J.F."/>
            <person name="Poplawski S."/>
            <person name="Goldman W.E."/>
            <person name="Michael T."/>
            <person name="Cuomo C.A."/>
            <person name="Sil A."/>
            <person name="Beyhan S."/>
        </authorList>
    </citation>
    <scope>NUCLEOTIDE SEQUENCE</scope>
    <source>
        <strain evidence="2">H88</strain>
    </source>
</reference>
<accession>A0A8A1LXD9</accession>
<evidence type="ECO:0000313" key="3">
    <source>
        <dbReference type="Proteomes" id="UP000663419"/>
    </source>
</evidence>
<organism evidence="2 3">
    <name type="scientific">Ajellomyces capsulatus (strain H88)</name>
    <name type="common">Darling's disease fungus</name>
    <name type="synonym">Histoplasma capsulatum</name>
    <dbReference type="NCBI Taxonomy" id="544711"/>
    <lineage>
        <taxon>Eukaryota</taxon>
        <taxon>Fungi</taxon>
        <taxon>Dikarya</taxon>
        <taxon>Ascomycota</taxon>
        <taxon>Pezizomycotina</taxon>
        <taxon>Eurotiomycetes</taxon>
        <taxon>Eurotiomycetidae</taxon>
        <taxon>Onygenales</taxon>
        <taxon>Ajellomycetaceae</taxon>
        <taxon>Histoplasma</taxon>
    </lineage>
</organism>
<dbReference type="VEuPathDB" id="FungiDB:I7I53_05638"/>
<evidence type="ECO:0000256" key="1">
    <source>
        <dbReference type="SAM" id="MobiDB-lite"/>
    </source>
</evidence>
<dbReference type="EMBL" id="CP069106">
    <property type="protein sequence ID" value="QSS57223.1"/>
    <property type="molecule type" value="Genomic_DNA"/>
</dbReference>
<feature type="region of interest" description="Disordered" evidence="1">
    <location>
        <begin position="75"/>
        <end position="105"/>
    </location>
</feature>
<proteinExistence type="predicted"/>
<feature type="compositionally biased region" description="Polar residues" evidence="1">
    <location>
        <begin position="80"/>
        <end position="105"/>
    </location>
</feature>
<dbReference type="Proteomes" id="UP000663419">
    <property type="component" value="Chromosome 5"/>
</dbReference>
<sequence>MTALSRQIITTNTLAKTMPKLSQANVPKSPQRKRTTGFPVVLISKTSPAFSTSISLPPRNPTHIASAAQAVRERVGWPSPLSSPRINSANINQPASLPPSTTRQC</sequence>
<keyword evidence="2" id="KW-0067">ATP-binding</keyword>
<keyword evidence="2" id="KW-0347">Helicase</keyword>
<name>A0A8A1LXD9_AJEC8</name>
<keyword evidence="2" id="KW-0378">Hydrolase</keyword>
<protein>
    <submittedName>
        <fullName evidence="2">ATP-dependent RNA helicase DBP9</fullName>
    </submittedName>
</protein>
<gene>
    <name evidence="2" type="primary">DBP9</name>
    <name evidence="2" type="ORF">I7I53_05638</name>
</gene>
<dbReference type="GO" id="GO:0004386">
    <property type="term" value="F:helicase activity"/>
    <property type="evidence" value="ECO:0007669"/>
    <property type="project" value="UniProtKB-KW"/>
</dbReference>
<evidence type="ECO:0000313" key="2">
    <source>
        <dbReference type="EMBL" id="QSS57223.1"/>
    </source>
</evidence>
<keyword evidence="2" id="KW-0547">Nucleotide-binding</keyword>